<sequence length="330" mass="39538">NVPNLRRLNVYLPSNLIHGDQWEQVIRNYIPKLKVFKLTMHKELPVDQNIEERSNELINSFRSSFWIDERKWFVRCFTHDQTIHLETLSEITDYVKQKLPDSWKSTYPYDDHHQFYNTIRKFDHYEFFNQPIPSYIRLYNINYLRLKFPINDEFWSIVPNLNKLKSLAISSYDDSFQSQFQTLLDQAPHLTQLSFHQCEPLPLQISLFKYTNASIRQLNLKFYNHQFTEEECMTLSHSSLGVQCEILSIQVKNRQCIIILVKNMINLRALNIKFEHEEDFQEIQWILGDELLIENTSETVEIIQWLKDHLPLTCLISIDPQSVNGIRIWI</sequence>
<accession>A0A819KWR7</accession>
<dbReference type="InterPro" id="IPR032675">
    <property type="entry name" value="LRR_dom_sf"/>
</dbReference>
<organism evidence="1 2">
    <name type="scientific">Rotaria sordida</name>
    <dbReference type="NCBI Taxonomy" id="392033"/>
    <lineage>
        <taxon>Eukaryota</taxon>
        <taxon>Metazoa</taxon>
        <taxon>Spiralia</taxon>
        <taxon>Gnathifera</taxon>
        <taxon>Rotifera</taxon>
        <taxon>Eurotatoria</taxon>
        <taxon>Bdelloidea</taxon>
        <taxon>Philodinida</taxon>
        <taxon>Philodinidae</taxon>
        <taxon>Rotaria</taxon>
    </lineage>
</organism>
<name>A0A819KWR7_9BILA</name>
<evidence type="ECO:0000313" key="2">
    <source>
        <dbReference type="Proteomes" id="UP000663823"/>
    </source>
</evidence>
<dbReference type="Gene3D" id="3.80.10.10">
    <property type="entry name" value="Ribonuclease Inhibitor"/>
    <property type="match status" value="1"/>
</dbReference>
<dbReference type="EMBL" id="CAJOAX010005667">
    <property type="protein sequence ID" value="CAF3956206.1"/>
    <property type="molecule type" value="Genomic_DNA"/>
</dbReference>
<dbReference type="Proteomes" id="UP000663823">
    <property type="component" value="Unassembled WGS sequence"/>
</dbReference>
<dbReference type="AlphaFoldDB" id="A0A819KWR7"/>
<evidence type="ECO:0000313" key="1">
    <source>
        <dbReference type="EMBL" id="CAF3956206.1"/>
    </source>
</evidence>
<comment type="caution">
    <text evidence="1">The sequence shown here is derived from an EMBL/GenBank/DDBJ whole genome shotgun (WGS) entry which is preliminary data.</text>
</comment>
<feature type="non-terminal residue" evidence="1">
    <location>
        <position position="1"/>
    </location>
</feature>
<proteinExistence type="predicted"/>
<gene>
    <name evidence="1" type="ORF">OTI717_LOCUS26652</name>
</gene>
<protein>
    <submittedName>
        <fullName evidence="1">Uncharacterized protein</fullName>
    </submittedName>
</protein>
<reference evidence="1" key="1">
    <citation type="submission" date="2021-02" db="EMBL/GenBank/DDBJ databases">
        <authorList>
            <person name="Nowell W R."/>
        </authorList>
    </citation>
    <scope>NUCLEOTIDE SEQUENCE</scope>
</reference>